<dbReference type="eggNOG" id="ENOG502SB47">
    <property type="taxonomic scope" value="Eukaryota"/>
</dbReference>
<dbReference type="Pfam" id="PF20681">
    <property type="entry name" value="DUF6818"/>
    <property type="match status" value="1"/>
</dbReference>
<evidence type="ECO:0000256" key="1">
    <source>
        <dbReference type="SAM" id="MobiDB-lite"/>
    </source>
</evidence>
<proteinExistence type="predicted"/>
<dbReference type="AlphaFoldDB" id="T0QTX1"/>
<protein>
    <recommendedName>
        <fullName evidence="2">DUF6818 domain-containing protein</fullName>
    </recommendedName>
</protein>
<evidence type="ECO:0000313" key="3">
    <source>
        <dbReference type="EMBL" id="EQC41629.1"/>
    </source>
</evidence>
<dbReference type="OrthoDB" id="77498at2759"/>
<dbReference type="InterPro" id="IPR049203">
    <property type="entry name" value="DUF6818"/>
</dbReference>
<organism evidence="3 4">
    <name type="scientific">Saprolegnia diclina (strain VS20)</name>
    <dbReference type="NCBI Taxonomy" id="1156394"/>
    <lineage>
        <taxon>Eukaryota</taxon>
        <taxon>Sar</taxon>
        <taxon>Stramenopiles</taxon>
        <taxon>Oomycota</taxon>
        <taxon>Saprolegniomycetes</taxon>
        <taxon>Saprolegniales</taxon>
        <taxon>Saprolegniaceae</taxon>
        <taxon>Saprolegnia</taxon>
    </lineage>
</organism>
<dbReference type="GeneID" id="19942314"/>
<dbReference type="RefSeq" id="XP_008605343.1">
    <property type="nucleotide sequence ID" value="XM_008607121.1"/>
</dbReference>
<keyword evidence="4" id="KW-1185">Reference proteome</keyword>
<feature type="region of interest" description="Disordered" evidence="1">
    <location>
        <begin position="271"/>
        <end position="294"/>
    </location>
</feature>
<dbReference type="EMBL" id="JH767134">
    <property type="protein sequence ID" value="EQC41629.1"/>
    <property type="molecule type" value="Genomic_DNA"/>
</dbReference>
<sequence>MLKRTGHGRGKGWKANEELDLLACVSDILPVDTNEWEDVVIAYNFHRQRTDRRDLQSVRRKYKSLRNMASGTGSLSTRQHSTEAKRIQDDINRKKTMLTLGPSDGNNGNNFAAPTAEEPAPEAIEPPAAPLANVYASQGLRPKEIAAFSKRVPKRGTVPPSRRQILIAMRNTALTPEGDDEGPPVLRLESPDAAYAAAMEATEPLPRAVSNETPRRLAPLAKRPRSEVEDHVLSRLLAMEESRERWMREMEERREARERERDERFEALRLERDERDRQREEYRDKMDAQREERAARHDELMAMVLNKLLQPAAPTPFLPREGPAI</sequence>
<dbReference type="OMA" id="RWMREME"/>
<dbReference type="PANTHER" id="PTHR34409:SF1">
    <property type="entry name" value="MYB-LIKE DOMAIN-CONTAINING PROTEIN"/>
    <property type="match status" value="1"/>
</dbReference>
<evidence type="ECO:0000313" key="4">
    <source>
        <dbReference type="Proteomes" id="UP000030762"/>
    </source>
</evidence>
<name>T0QTX1_SAPDV</name>
<dbReference type="PANTHER" id="PTHR34409">
    <property type="entry name" value="SET DOMAIN-CONTAINING PROTEIN"/>
    <property type="match status" value="1"/>
</dbReference>
<dbReference type="VEuPathDB" id="FungiDB:SDRG_01587"/>
<reference evidence="3 4" key="1">
    <citation type="submission" date="2012-04" db="EMBL/GenBank/DDBJ databases">
        <title>The Genome Sequence of Saprolegnia declina VS20.</title>
        <authorList>
            <consortium name="The Broad Institute Genome Sequencing Platform"/>
            <person name="Russ C."/>
            <person name="Nusbaum C."/>
            <person name="Tyler B."/>
            <person name="van West P."/>
            <person name="Dieguez-Uribeondo J."/>
            <person name="de Bruijn I."/>
            <person name="Tripathy S."/>
            <person name="Jiang R."/>
            <person name="Young S.K."/>
            <person name="Zeng Q."/>
            <person name="Gargeya S."/>
            <person name="Fitzgerald M."/>
            <person name="Haas B."/>
            <person name="Abouelleil A."/>
            <person name="Alvarado L."/>
            <person name="Arachchi H.M."/>
            <person name="Berlin A."/>
            <person name="Chapman S.B."/>
            <person name="Goldberg J."/>
            <person name="Griggs A."/>
            <person name="Gujja S."/>
            <person name="Hansen M."/>
            <person name="Howarth C."/>
            <person name="Imamovic A."/>
            <person name="Larimer J."/>
            <person name="McCowen C."/>
            <person name="Montmayeur A."/>
            <person name="Murphy C."/>
            <person name="Neiman D."/>
            <person name="Pearson M."/>
            <person name="Priest M."/>
            <person name="Roberts A."/>
            <person name="Saif S."/>
            <person name="Shea T."/>
            <person name="Sisk P."/>
            <person name="Sykes S."/>
            <person name="Wortman J."/>
            <person name="Nusbaum C."/>
            <person name="Birren B."/>
        </authorList>
    </citation>
    <scope>NUCLEOTIDE SEQUENCE [LARGE SCALE GENOMIC DNA]</scope>
    <source>
        <strain evidence="3 4">VS20</strain>
    </source>
</reference>
<gene>
    <name evidence="3" type="ORF">SDRG_01587</name>
</gene>
<dbReference type="Proteomes" id="UP000030762">
    <property type="component" value="Unassembled WGS sequence"/>
</dbReference>
<evidence type="ECO:0000259" key="2">
    <source>
        <dbReference type="Pfam" id="PF20681"/>
    </source>
</evidence>
<dbReference type="InParanoid" id="T0QTX1"/>
<feature type="domain" description="DUF6818" evidence="2">
    <location>
        <begin position="30"/>
        <end position="100"/>
    </location>
</feature>
<accession>T0QTX1</accession>